<dbReference type="InterPro" id="IPR036736">
    <property type="entry name" value="ACP-like_sf"/>
</dbReference>
<evidence type="ECO:0000313" key="3">
    <source>
        <dbReference type="EMBL" id="MBB5113243.1"/>
    </source>
</evidence>
<sequence>MSDPHAAVEHQIRAVIADLLNHPIETVDEDAGLADLSGLDSLTLFQILDAIEKRFEISLDESELYGASSLSDLTKLVEVALTNGTPTTSDRPGTVASRPAVTAGGEHEHQ</sequence>
<dbReference type="SUPFAM" id="SSF47336">
    <property type="entry name" value="ACP-like"/>
    <property type="match status" value="1"/>
</dbReference>
<gene>
    <name evidence="3" type="ORF">FHU28_003082</name>
</gene>
<dbReference type="Pfam" id="PF00550">
    <property type="entry name" value="PP-binding"/>
    <property type="match status" value="1"/>
</dbReference>
<evidence type="ECO:0000313" key="4">
    <source>
        <dbReference type="Proteomes" id="UP000618986"/>
    </source>
</evidence>
<feature type="region of interest" description="Disordered" evidence="1">
    <location>
        <begin position="83"/>
        <end position="110"/>
    </location>
</feature>
<proteinExistence type="predicted"/>
<protein>
    <submittedName>
        <fullName evidence="3">Acyl carrier protein</fullName>
    </submittedName>
</protein>
<reference evidence="3 4" key="1">
    <citation type="submission" date="2020-08" db="EMBL/GenBank/DDBJ databases">
        <title>Sequencing the genomes of 1000 actinobacteria strains.</title>
        <authorList>
            <person name="Klenk H.-P."/>
        </authorList>
    </citation>
    <scope>NUCLEOTIDE SEQUENCE [LARGE SCALE GENOMIC DNA]</scope>
    <source>
        <strain evidence="3 4">DSM 43036</strain>
    </source>
</reference>
<comment type="caution">
    <text evidence="3">The sequence shown here is derived from an EMBL/GenBank/DDBJ whole genome shotgun (WGS) entry which is preliminary data.</text>
</comment>
<keyword evidence="4" id="KW-1185">Reference proteome</keyword>
<dbReference type="PROSITE" id="PS50075">
    <property type="entry name" value="CARRIER"/>
    <property type="match status" value="1"/>
</dbReference>
<evidence type="ECO:0000259" key="2">
    <source>
        <dbReference type="PROSITE" id="PS50075"/>
    </source>
</evidence>
<name>A0ABR6MCY2_MICEC</name>
<dbReference type="EMBL" id="JACHJC010000001">
    <property type="protein sequence ID" value="MBB5113243.1"/>
    <property type="molecule type" value="Genomic_DNA"/>
</dbReference>
<dbReference type="RefSeq" id="WP_184684805.1">
    <property type="nucleotide sequence ID" value="NZ_JACHJC010000001.1"/>
</dbReference>
<accession>A0ABR6MCY2</accession>
<feature type="domain" description="Carrier" evidence="2">
    <location>
        <begin position="3"/>
        <end position="81"/>
    </location>
</feature>
<dbReference type="GeneID" id="300293650"/>
<evidence type="ECO:0000256" key="1">
    <source>
        <dbReference type="SAM" id="MobiDB-lite"/>
    </source>
</evidence>
<organism evidence="3 4">
    <name type="scientific">Micromonospora echinospora</name>
    <name type="common">Micromonospora purpurea</name>
    <dbReference type="NCBI Taxonomy" id="1877"/>
    <lineage>
        <taxon>Bacteria</taxon>
        <taxon>Bacillati</taxon>
        <taxon>Actinomycetota</taxon>
        <taxon>Actinomycetes</taxon>
        <taxon>Micromonosporales</taxon>
        <taxon>Micromonosporaceae</taxon>
        <taxon>Micromonospora</taxon>
    </lineage>
</organism>
<dbReference type="InterPro" id="IPR009081">
    <property type="entry name" value="PP-bd_ACP"/>
</dbReference>
<dbReference type="Proteomes" id="UP000618986">
    <property type="component" value="Unassembled WGS sequence"/>
</dbReference>
<dbReference type="Gene3D" id="1.10.1200.10">
    <property type="entry name" value="ACP-like"/>
    <property type="match status" value="1"/>
</dbReference>